<dbReference type="AlphaFoldDB" id="A0A151IQR1"/>
<reference evidence="1 2" key="1">
    <citation type="submission" date="2016-03" db="EMBL/GenBank/DDBJ databases">
        <title>Cyphomyrmex costatus WGS genome.</title>
        <authorList>
            <person name="Nygaard S."/>
            <person name="Hu H."/>
            <person name="Boomsma J."/>
            <person name="Zhang G."/>
        </authorList>
    </citation>
    <scope>NUCLEOTIDE SEQUENCE [LARGE SCALE GENOMIC DNA]</scope>
    <source>
        <strain evidence="1">MS0001</strain>
        <tissue evidence="1">Whole body</tissue>
    </source>
</reference>
<proteinExistence type="predicted"/>
<protein>
    <submittedName>
        <fullName evidence="1">Uncharacterized protein</fullName>
    </submittedName>
</protein>
<accession>A0A151IQR1</accession>
<dbReference type="EMBL" id="KQ976772">
    <property type="protein sequence ID" value="KYN08456.1"/>
    <property type="molecule type" value="Genomic_DNA"/>
</dbReference>
<evidence type="ECO:0000313" key="2">
    <source>
        <dbReference type="Proteomes" id="UP000078542"/>
    </source>
</evidence>
<dbReference type="PANTHER" id="PTHR47018">
    <property type="entry name" value="CXC DOMAIN-CONTAINING PROTEIN-RELATED"/>
    <property type="match status" value="1"/>
</dbReference>
<dbReference type="PANTHER" id="PTHR47018:SF3">
    <property type="entry name" value="MYCBP-ASSOCIATED PROTEIN"/>
    <property type="match status" value="1"/>
</dbReference>
<keyword evidence="2" id="KW-1185">Reference proteome</keyword>
<sequence length="515" mass="58635">MSAVRPKSFTSPVLLGIGSFIYKKFGSRTLIDILYNLGFSESYTEISVFETLSISHEEPDVSETGFMQFVFDNADFNVRTLDGHGTFHAMGGIQCITPSDSIDPDTRLPRTTERKSTVVSSKLAGVELKNYMKAKNEGLATIKAWDLGSLRYVSQEIHVTCPDFLWLYGKWMCDLPIPGWSSFMEKSNAHRQSSMTTVRYLPFLNAPPTNYDTVFTSLLISAEKAASHNQVYCFTTFDQQLYWIAHDITAAVDSTPEMQILKIVGVRLGGFHLVKNFLGAIVIFDLTEFEDDERDEIEFILKDINCAIVASSEDNLLLKSTIEKFHSTMKDLQAKGPTARLWVQYFNLTTLLVTYIQAERSGDWFLHLDTVRRMLPIFHATGHFNYAKSAHLRTEKFFSGVWTDLLIEQTLMRLMKVKGGLIGRGFTENTITAFTTGMIAMHNVCHQIEQFCGVTFTNSDEHVDARTSRIVRDISDVEKMYSWFTQNDPFCENDELISLSSILKQNRRHLRHQLP</sequence>
<gene>
    <name evidence="1" type="ORF">ALC62_00565</name>
</gene>
<evidence type="ECO:0000313" key="1">
    <source>
        <dbReference type="EMBL" id="KYN08456.1"/>
    </source>
</evidence>
<name>A0A151IQR1_9HYME</name>
<organism evidence="1 2">
    <name type="scientific">Cyphomyrmex costatus</name>
    <dbReference type="NCBI Taxonomy" id="456900"/>
    <lineage>
        <taxon>Eukaryota</taxon>
        <taxon>Metazoa</taxon>
        <taxon>Ecdysozoa</taxon>
        <taxon>Arthropoda</taxon>
        <taxon>Hexapoda</taxon>
        <taxon>Insecta</taxon>
        <taxon>Pterygota</taxon>
        <taxon>Neoptera</taxon>
        <taxon>Endopterygota</taxon>
        <taxon>Hymenoptera</taxon>
        <taxon>Apocrita</taxon>
        <taxon>Aculeata</taxon>
        <taxon>Formicoidea</taxon>
        <taxon>Formicidae</taxon>
        <taxon>Myrmicinae</taxon>
        <taxon>Cyphomyrmex</taxon>
    </lineage>
</organism>
<dbReference type="Proteomes" id="UP000078542">
    <property type="component" value="Unassembled WGS sequence"/>
</dbReference>